<proteinExistence type="predicted"/>
<dbReference type="AlphaFoldDB" id="A0A2X3F8P7"/>
<evidence type="ECO:0000313" key="1">
    <source>
        <dbReference type="EMBL" id="SQC45293.1"/>
    </source>
</evidence>
<evidence type="ECO:0000313" key="2">
    <source>
        <dbReference type="Proteomes" id="UP000251721"/>
    </source>
</evidence>
<accession>A0A2X3F8P7</accession>
<name>A0A2X3F8P7_KLEPN</name>
<protein>
    <submittedName>
        <fullName evidence="1">3-ketoacyl-ACP reductase</fullName>
    </submittedName>
</protein>
<dbReference type="Pfam" id="PF13561">
    <property type="entry name" value="adh_short_C2"/>
    <property type="match status" value="1"/>
</dbReference>
<reference evidence="1 2" key="1">
    <citation type="submission" date="2018-06" db="EMBL/GenBank/DDBJ databases">
        <authorList>
            <consortium name="Pathogen Informatics"/>
            <person name="Doyle S."/>
        </authorList>
    </citation>
    <scope>NUCLEOTIDE SEQUENCE [LARGE SCALE GENOMIC DNA]</scope>
    <source>
        <strain evidence="1 2">NCTC13465</strain>
    </source>
</reference>
<sequence>MIDYDPDLWDRVMTVNVKGTWLVTRAAVPLLREGAAIVNVAFGYPRCGARRG</sequence>
<organism evidence="1 2">
    <name type="scientific">Klebsiella pneumoniae</name>
    <dbReference type="NCBI Taxonomy" id="573"/>
    <lineage>
        <taxon>Bacteria</taxon>
        <taxon>Pseudomonadati</taxon>
        <taxon>Pseudomonadota</taxon>
        <taxon>Gammaproteobacteria</taxon>
        <taxon>Enterobacterales</taxon>
        <taxon>Enterobacteriaceae</taxon>
        <taxon>Klebsiella/Raoultella group</taxon>
        <taxon>Klebsiella</taxon>
        <taxon>Klebsiella pneumoniae complex</taxon>
    </lineage>
</organism>
<dbReference type="Proteomes" id="UP000251721">
    <property type="component" value="Unassembled WGS sequence"/>
</dbReference>
<gene>
    <name evidence="1" type="ORF">NCTC13465_03842</name>
</gene>
<dbReference type="InterPro" id="IPR002347">
    <property type="entry name" value="SDR_fam"/>
</dbReference>
<dbReference type="SUPFAM" id="SSF51735">
    <property type="entry name" value="NAD(P)-binding Rossmann-fold domains"/>
    <property type="match status" value="1"/>
</dbReference>
<dbReference type="EMBL" id="UAWQ01000018">
    <property type="protein sequence ID" value="SQC45293.1"/>
    <property type="molecule type" value="Genomic_DNA"/>
</dbReference>
<dbReference type="InterPro" id="IPR036291">
    <property type="entry name" value="NAD(P)-bd_dom_sf"/>
</dbReference>
<dbReference type="Gene3D" id="3.40.50.720">
    <property type="entry name" value="NAD(P)-binding Rossmann-like Domain"/>
    <property type="match status" value="1"/>
</dbReference>